<gene>
    <name evidence="1" type="primary">ORF15025</name>
</gene>
<sequence length="81" mass="9658">MKQMQCSLKFIQLDVPIQLFDAIVLHKLCFLSNILYSSSLLLTTQIMWDITEYFMSHEDQEIVHHIFLSFYRKDTRKSTGK</sequence>
<reference evidence="1" key="1">
    <citation type="submission" date="2014-12" db="EMBL/GenBank/DDBJ databases">
        <title>Insight into the proteome of Arion vulgaris.</title>
        <authorList>
            <person name="Aradska J."/>
            <person name="Bulat T."/>
            <person name="Smidak R."/>
            <person name="Sarate P."/>
            <person name="Gangsoo J."/>
            <person name="Sialana F."/>
            <person name="Bilban M."/>
            <person name="Lubec G."/>
        </authorList>
    </citation>
    <scope>NUCLEOTIDE SEQUENCE</scope>
    <source>
        <tissue evidence="1">Skin</tissue>
    </source>
</reference>
<protein>
    <submittedName>
        <fullName evidence="1">Uncharacterized protein</fullName>
    </submittedName>
</protein>
<dbReference type="EMBL" id="HACG01005116">
    <property type="protein sequence ID" value="CEK51981.1"/>
    <property type="molecule type" value="Transcribed_RNA"/>
</dbReference>
<evidence type="ECO:0000313" key="1">
    <source>
        <dbReference type="EMBL" id="CEK51981.1"/>
    </source>
</evidence>
<feature type="non-terminal residue" evidence="1">
    <location>
        <position position="81"/>
    </location>
</feature>
<name>A0A0B6Y845_9EUPU</name>
<accession>A0A0B6Y845</accession>
<proteinExistence type="predicted"/>
<organism evidence="1">
    <name type="scientific">Arion vulgaris</name>
    <dbReference type="NCBI Taxonomy" id="1028688"/>
    <lineage>
        <taxon>Eukaryota</taxon>
        <taxon>Metazoa</taxon>
        <taxon>Spiralia</taxon>
        <taxon>Lophotrochozoa</taxon>
        <taxon>Mollusca</taxon>
        <taxon>Gastropoda</taxon>
        <taxon>Heterobranchia</taxon>
        <taxon>Euthyneura</taxon>
        <taxon>Panpulmonata</taxon>
        <taxon>Eupulmonata</taxon>
        <taxon>Stylommatophora</taxon>
        <taxon>Helicina</taxon>
        <taxon>Arionoidea</taxon>
        <taxon>Arionidae</taxon>
        <taxon>Arion</taxon>
    </lineage>
</organism>
<dbReference type="AlphaFoldDB" id="A0A0B6Y845"/>